<gene>
    <name evidence="1" type="ORF">SAMN04489812_1768</name>
</gene>
<evidence type="ECO:0008006" key="3">
    <source>
        <dbReference type="Google" id="ProtNLM"/>
    </source>
</evidence>
<keyword evidence="2" id="KW-1185">Reference proteome</keyword>
<evidence type="ECO:0000313" key="1">
    <source>
        <dbReference type="EMBL" id="SDS39214.1"/>
    </source>
</evidence>
<dbReference type="Proteomes" id="UP000199103">
    <property type="component" value="Chromosome I"/>
</dbReference>
<dbReference type="AlphaFoldDB" id="A0A1H1RU60"/>
<dbReference type="OrthoDB" id="5180054at2"/>
<dbReference type="InterPro" id="IPR011009">
    <property type="entry name" value="Kinase-like_dom_sf"/>
</dbReference>
<sequence length="427" mass="46439">MTHSDLPLGVRAARALRSGDSRLASQLVTPILESLQLGAVVELRFTSDEYSLNSVSGRVRFGDGPERFFKFHAEEGEDEHVGEYYRAKLLDDVGLPVDVPLAVRSAPGTQVALYEVREEPRMVDLCLDLERSQGATSAVLPDDLVRARRRLDGTVGAVAVNTLRPPTPSSAGAAIHQLFGHRLLDDDGSLGGTRFGAWYAANPIWQRVAAKRWQIGAVEYRLPLAAAVAEAGRLLSPGTLADGPVVTAHGDDHHGNVWCRRDPDGRPYLTLFDPAFAGDDLPALLALVKPTYHNALAHPFWLYHPADVADTPVQEDDHWVRLPNGLPISPLRQAVLDSIVDQAWAPLLRAMADRRLLPGNWRRTVRLAMMLCPLLVTDLLAPTRHPTVQLLGLAHAAAVSTEPATGTDPITVALDRLQSLLPKGIST</sequence>
<dbReference type="STRING" id="630515.SAMN04489812_1768"/>
<organism evidence="1 2">
    <name type="scientific">Microlunatus soli</name>
    <dbReference type="NCBI Taxonomy" id="630515"/>
    <lineage>
        <taxon>Bacteria</taxon>
        <taxon>Bacillati</taxon>
        <taxon>Actinomycetota</taxon>
        <taxon>Actinomycetes</taxon>
        <taxon>Propionibacteriales</taxon>
        <taxon>Propionibacteriaceae</taxon>
        <taxon>Microlunatus</taxon>
    </lineage>
</organism>
<name>A0A1H1RU60_9ACTN</name>
<dbReference type="EMBL" id="LT629772">
    <property type="protein sequence ID" value="SDS39214.1"/>
    <property type="molecule type" value="Genomic_DNA"/>
</dbReference>
<proteinExistence type="predicted"/>
<evidence type="ECO:0000313" key="2">
    <source>
        <dbReference type="Proteomes" id="UP000199103"/>
    </source>
</evidence>
<protein>
    <recommendedName>
        <fullName evidence="3">Phosphotransferase enzyme family protein</fullName>
    </recommendedName>
</protein>
<accession>A0A1H1RU60</accession>
<reference evidence="1 2" key="1">
    <citation type="submission" date="2016-10" db="EMBL/GenBank/DDBJ databases">
        <authorList>
            <person name="de Groot N.N."/>
        </authorList>
    </citation>
    <scope>NUCLEOTIDE SEQUENCE [LARGE SCALE GENOMIC DNA]</scope>
    <source>
        <strain evidence="1 2">DSM 21800</strain>
    </source>
</reference>
<dbReference type="RefSeq" id="WP_091523095.1">
    <property type="nucleotide sequence ID" value="NZ_LT629772.1"/>
</dbReference>
<dbReference type="SUPFAM" id="SSF56112">
    <property type="entry name" value="Protein kinase-like (PK-like)"/>
    <property type="match status" value="1"/>
</dbReference>